<organism evidence="2 3">
    <name type="scientific">Candidatus Buchananbacteria bacterium RIFCSPHIGHO2_01_FULL_39_14</name>
    <dbReference type="NCBI Taxonomy" id="1797532"/>
    <lineage>
        <taxon>Bacteria</taxon>
        <taxon>Candidatus Buchananiibacteriota</taxon>
    </lineage>
</organism>
<keyword evidence="1" id="KW-0472">Membrane</keyword>
<protein>
    <submittedName>
        <fullName evidence="2">Uncharacterized protein</fullName>
    </submittedName>
</protein>
<dbReference type="AlphaFoldDB" id="A0A1G1XWY5"/>
<proteinExistence type="predicted"/>
<dbReference type="EMBL" id="MHIB01000016">
    <property type="protein sequence ID" value="OGY44444.1"/>
    <property type="molecule type" value="Genomic_DNA"/>
</dbReference>
<evidence type="ECO:0000256" key="1">
    <source>
        <dbReference type="SAM" id="Phobius"/>
    </source>
</evidence>
<name>A0A1G1XWY5_9BACT</name>
<keyword evidence="1" id="KW-1133">Transmembrane helix</keyword>
<feature type="transmembrane region" description="Helical" evidence="1">
    <location>
        <begin position="6"/>
        <end position="22"/>
    </location>
</feature>
<gene>
    <name evidence="2" type="ORF">A2729_02155</name>
</gene>
<evidence type="ECO:0000313" key="3">
    <source>
        <dbReference type="Proteomes" id="UP000178930"/>
    </source>
</evidence>
<sequence>MIYSILFFWPTSVGFFYLLFLLKNSIFIDNMSLKPQTTKINRGPQHFKDILSQKSTTRPPAYPWQELALQIIEQLNIPSKKRNSVFKVCKQNPRDYIVKCLNETKELAKTGEPWRYFFKLVNKKTGS</sequence>
<evidence type="ECO:0000313" key="2">
    <source>
        <dbReference type="EMBL" id="OGY44444.1"/>
    </source>
</evidence>
<dbReference type="Proteomes" id="UP000178930">
    <property type="component" value="Unassembled WGS sequence"/>
</dbReference>
<reference evidence="2 3" key="1">
    <citation type="journal article" date="2016" name="Nat. Commun.">
        <title>Thousands of microbial genomes shed light on interconnected biogeochemical processes in an aquifer system.</title>
        <authorList>
            <person name="Anantharaman K."/>
            <person name="Brown C.T."/>
            <person name="Hug L.A."/>
            <person name="Sharon I."/>
            <person name="Castelle C.J."/>
            <person name="Probst A.J."/>
            <person name="Thomas B.C."/>
            <person name="Singh A."/>
            <person name="Wilkins M.J."/>
            <person name="Karaoz U."/>
            <person name="Brodie E.L."/>
            <person name="Williams K.H."/>
            <person name="Hubbard S.S."/>
            <person name="Banfield J.F."/>
        </authorList>
    </citation>
    <scope>NUCLEOTIDE SEQUENCE [LARGE SCALE GENOMIC DNA]</scope>
</reference>
<keyword evidence="1" id="KW-0812">Transmembrane</keyword>
<comment type="caution">
    <text evidence="2">The sequence shown here is derived from an EMBL/GenBank/DDBJ whole genome shotgun (WGS) entry which is preliminary data.</text>
</comment>
<accession>A0A1G1XWY5</accession>